<accession>A0A4U9HZZ2</accession>
<organism evidence="2 3">
    <name type="scientific">Leclercia adecarboxylata</name>
    <dbReference type="NCBI Taxonomy" id="83655"/>
    <lineage>
        <taxon>Bacteria</taxon>
        <taxon>Pseudomonadati</taxon>
        <taxon>Pseudomonadota</taxon>
        <taxon>Gammaproteobacteria</taxon>
        <taxon>Enterobacterales</taxon>
        <taxon>Enterobacteriaceae</taxon>
        <taxon>Leclercia</taxon>
    </lineage>
</organism>
<name>A0A4U9HZZ2_9ENTR</name>
<evidence type="ECO:0000259" key="1">
    <source>
        <dbReference type="Pfam" id="PF24801"/>
    </source>
</evidence>
<dbReference type="Proteomes" id="UP000310719">
    <property type="component" value="Chromosome"/>
</dbReference>
<dbReference type="AlphaFoldDB" id="A0A4U9HZZ2"/>
<proteinExistence type="predicted"/>
<protein>
    <recommendedName>
        <fullName evidence="1">Tip attachment protein J HDII-ins2 domain-containing protein</fullName>
    </recommendedName>
</protein>
<reference evidence="2 3" key="1">
    <citation type="submission" date="2019-05" db="EMBL/GenBank/DDBJ databases">
        <authorList>
            <consortium name="Pathogen Informatics"/>
        </authorList>
    </citation>
    <scope>NUCLEOTIDE SEQUENCE [LARGE SCALE GENOMIC DNA]</scope>
    <source>
        <strain evidence="2 3">NCTC13032</strain>
    </source>
</reference>
<dbReference type="InterPro" id="IPR055385">
    <property type="entry name" value="GpJ_HDII-ins2"/>
</dbReference>
<feature type="domain" description="Tip attachment protein J HDII-ins2" evidence="1">
    <location>
        <begin position="3"/>
        <end position="61"/>
    </location>
</feature>
<evidence type="ECO:0000313" key="2">
    <source>
        <dbReference type="EMBL" id="VTP69555.1"/>
    </source>
</evidence>
<sequence>MLVRIGITGLQQQEKDGDIVGTSVTYHIDVAVDGGAYSTVLTKTVTEKLSSLYELTHRIKSAQG</sequence>
<dbReference type="EMBL" id="LR590464">
    <property type="protein sequence ID" value="VTP69555.1"/>
    <property type="molecule type" value="Genomic_DNA"/>
</dbReference>
<evidence type="ECO:0000313" key="3">
    <source>
        <dbReference type="Proteomes" id="UP000310719"/>
    </source>
</evidence>
<dbReference type="Pfam" id="PF24801">
    <property type="entry name" value="FNIII-A_GpJ"/>
    <property type="match status" value="1"/>
</dbReference>
<gene>
    <name evidence="2" type="ORF">NCTC13032_04448</name>
</gene>